<reference evidence="1 2" key="1">
    <citation type="submission" date="2020-12" db="EMBL/GenBank/DDBJ databases">
        <title>FDA dAtabase for Regulatory Grade micrObial Sequences (FDA-ARGOS): Supporting development and validation of Infectious Disease Dx tests.</title>
        <authorList>
            <person name="Sproer C."/>
            <person name="Gronow S."/>
            <person name="Severitt S."/>
            <person name="Schroder I."/>
            <person name="Tallon L."/>
            <person name="Sadzewicz L."/>
            <person name="Zhao X."/>
            <person name="Boylan J."/>
            <person name="Ott S."/>
            <person name="Bowen H."/>
            <person name="Vavikolanu K."/>
            <person name="Mehta A."/>
            <person name="Aluvathingal J."/>
            <person name="Nadendla S."/>
            <person name="Lowell S."/>
            <person name="Myers T."/>
            <person name="Yan Y."/>
            <person name="Sichtig H."/>
        </authorList>
    </citation>
    <scope>NUCLEOTIDE SEQUENCE [LARGE SCALE GENOMIC DNA]</scope>
    <source>
        <strain evidence="1 2">FDAARGOS_864</strain>
    </source>
</reference>
<organism evidence="1 2">
    <name type="scientific">Rothia kristinae</name>
    <dbReference type="NCBI Taxonomy" id="37923"/>
    <lineage>
        <taxon>Bacteria</taxon>
        <taxon>Bacillati</taxon>
        <taxon>Actinomycetota</taxon>
        <taxon>Actinomycetes</taxon>
        <taxon>Micrococcales</taxon>
        <taxon>Micrococcaceae</taxon>
        <taxon>Rothia</taxon>
    </lineage>
</organism>
<dbReference type="Pfam" id="PF01527">
    <property type="entry name" value="HTH_Tnp_1"/>
    <property type="match status" value="1"/>
</dbReference>
<dbReference type="GO" id="GO:0004803">
    <property type="term" value="F:transposase activity"/>
    <property type="evidence" value="ECO:0007669"/>
    <property type="project" value="InterPro"/>
</dbReference>
<dbReference type="Proteomes" id="UP000594975">
    <property type="component" value="Chromosome"/>
</dbReference>
<dbReference type="EMBL" id="CP065738">
    <property type="protein sequence ID" value="QPT53339.1"/>
    <property type="molecule type" value="Genomic_DNA"/>
</dbReference>
<name>A0A7T3F8T2_9MICC</name>
<dbReference type="InterPro" id="IPR036388">
    <property type="entry name" value="WH-like_DNA-bd_sf"/>
</dbReference>
<dbReference type="KEGG" id="rkr:I6G21_08710"/>
<dbReference type="GO" id="GO:0003677">
    <property type="term" value="F:DNA binding"/>
    <property type="evidence" value="ECO:0007669"/>
    <property type="project" value="InterPro"/>
</dbReference>
<gene>
    <name evidence="1" type="ORF">I6G21_08710</name>
</gene>
<sequence length="100" mass="11473">MAKPSKYPPELPDPGTRLTIEAWKDPTTRPAALRWIAEQAGTHPEALWNWVKKVEVGQVEILGTQTVSDIDRIRQLEKENRELRRANEILKTPSAFSRRS</sequence>
<dbReference type="GO" id="GO:0006313">
    <property type="term" value="P:DNA transposition"/>
    <property type="evidence" value="ECO:0007669"/>
    <property type="project" value="InterPro"/>
</dbReference>
<dbReference type="InterPro" id="IPR009057">
    <property type="entry name" value="Homeodomain-like_sf"/>
</dbReference>
<dbReference type="SUPFAM" id="SSF46689">
    <property type="entry name" value="Homeodomain-like"/>
    <property type="match status" value="1"/>
</dbReference>
<dbReference type="AlphaFoldDB" id="A0A7T3F8T2"/>
<protein>
    <submittedName>
        <fullName evidence="1">Transposase</fullName>
    </submittedName>
</protein>
<dbReference type="Gene3D" id="1.10.10.10">
    <property type="entry name" value="Winged helix-like DNA-binding domain superfamily/Winged helix DNA-binding domain"/>
    <property type="match status" value="1"/>
</dbReference>
<evidence type="ECO:0000313" key="2">
    <source>
        <dbReference type="Proteomes" id="UP000594975"/>
    </source>
</evidence>
<accession>A0A7T3F8T2</accession>
<evidence type="ECO:0000313" key="1">
    <source>
        <dbReference type="EMBL" id="QPT53339.1"/>
    </source>
</evidence>
<dbReference type="InterPro" id="IPR002514">
    <property type="entry name" value="Transposase_8"/>
</dbReference>
<dbReference type="GeneID" id="61263470"/>
<dbReference type="RefSeq" id="WP_165869973.1">
    <property type="nucleotide sequence ID" value="NZ_CP065738.1"/>
</dbReference>
<proteinExistence type="predicted"/>